<reference evidence="2" key="1">
    <citation type="journal article" date="2019" name="Int. J. Syst. Evol. Microbiol.">
        <title>The Global Catalogue of Microorganisms (GCM) 10K type strain sequencing project: providing services to taxonomists for standard genome sequencing and annotation.</title>
        <authorList>
            <consortium name="The Broad Institute Genomics Platform"/>
            <consortium name="The Broad Institute Genome Sequencing Center for Infectious Disease"/>
            <person name="Wu L."/>
            <person name="Ma J."/>
        </authorList>
    </citation>
    <scope>NUCLEOTIDE SEQUENCE [LARGE SCALE GENOMIC DNA]</scope>
    <source>
        <strain evidence="2">JCM 17201</strain>
    </source>
</reference>
<comment type="caution">
    <text evidence="1">The sequence shown here is derived from an EMBL/GenBank/DDBJ whole genome shotgun (WGS) entry which is preliminary data.</text>
</comment>
<name>A0ABP7LCF5_9GAMM</name>
<dbReference type="InterPro" id="IPR036736">
    <property type="entry name" value="ACP-like_sf"/>
</dbReference>
<dbReference type="Gene3D" id="1.10.1200.10">
    <property type="entry name" value="ACP-like"/>
    <property type="match status" value="1"/>
</dbReference>
<accession>A0ABP7LCF5</accession>
<dbReference type="Proteomes" id="UP001499994">
    <property type="component" value="Unassembled WGS sequence"/>
</dbReference>
<dbReference type="RefSeq" id="WP_413541350.1">
    <property type="nucleotide sequence ID" value="NZ_BAABDG010000003.1"/>
</dbReference>
<dbReference type="EMBL" id="BAABDG010000003">
    <property type="protein sequence ID" value="GAA3896794.1"/>
    <property type="molecule type" value="Genomic_DNA"/>
</dbReference>
<gene>
    <name evidence="1" type="ORF">GCM10022405_22520</name>
</gene>
<dbReference type="InterPro" id="IPR010862">
    <property type="entry name" value="DUF1493"/>
</dbReference>
<keyword evidence="2" id="KW-1185">Reference proteome</keyword>
<evidence type="ECO:0000313" key="1">
    <source>
        <dbReference type="EMBL" id="GAA3896794.1"/>
    </source>
</evidence>
<dbReference type="Pfam" id="PF07377">
    <property type="entry name" value="DUF1493"/>
    <property type="match status" value="1"/>
</dbReference>
<proteinExistence type="predicted"/>
<organism evidence="1 2">
    <name type="scientific">Gibbsiella dentisursi</name>
    <dbReference type="NCBI Taxonomy" id="796890"/>
    <lineage>
        <taxon>Bacteria</taxon>
        <taxon>Pseudomonadati</taxon>
        <taxon>Pseudomonadota</taxon>
        <taxon>Gammaproteobacteria</taxon>
        <taxon>Enterobacterales</taxon>
        <taxon>Yersiniaceae</taxon>
        <taxon>Gibbsiella</taxon>
    </lineage>
</organism>
<protein>
    <submittedName>
        <fullName evidence="1">DUF1493 family protein</fullName>
    </submittedName>
</protein>
<evidence type="ECO:0000313" key="2">
    <source>
        <dbReference type="Proteomes" id="UP001499994"/>
    </source>
</evidence>
<sequence>MVDKDMVDKHAEIERAVWELVGEYNGRRLFTFKPYPLKLDTDLNEDFRMDPLDAYELMERYVEKFNVEPSDIDFGKYFPEDFSKNHPPLTVGMLIESAKVGRWLYD</sequence>